<keyword evidence="2 12" id="KW-0639">Primosome</keyword>
<evidence type="ECO:0000256" key="11">
    <source>
        <dbReference type="ARBA" id="ARBA00023163"/>
    </source>
</evidence>
<evidence type="ECO:0000313" key="17">
    <source>
        <dbReference type="EMBL" id="SNS25098.1"/>
    </source>
</evidence>
<dbReference type="GO" id="GO:0005737">
    <property type="term" value="C:cytoplasm"/>
    <property type="evidence" value="ECO:0007669"/>
    <property type="project" value="TreeGrafter"/>
</dbReference>
<evidence type="ECO:0000256" key="14">
    <source>
        <dbReference type="PIRSR" id="PIRSR002811-1"/>
    </source>
</evidence>
<dbReference type="Pfam" id="PF01807">
    <property type="entry name" value="Zn_ribbon_DnaG"/>
    <property type="match status" value="1"/>
</dbReference>
<dbReference type="Pfam" id="PF08275">
    <property type="entry name" value="DNAG_N"/>
    <property type="match status" value="1"/>
</dbReference>
<dbReference type="SUPFAM" id="SSF57783">
    <property type="entry name" value="Zinc beta-ribbon"/>
    <property type="match status" value="1"/>
</dbReference>
<keyword evidence="18" id="KW-1185">Reference proteome</keyword>
<evidence type="ECO:0000256" key="3">
    <source>
        <dbReference type="ARBA" id="ARBA00022679"/>
    </source>
</evidence>
<dbReference type="OrthoDB" id="9803773at2"/>
<evidence type="ECO:0000256" key="15">
    <source>
        <dbReference type="SAM" id="MobiDB-lite"/>
    </source>
</evidence>
<evidence type="ECO:0000256" key="8">
    <source>
        <dbReference type="ARBA" id="ARBA00022833"/>
    </source>
</evidence>
<dbReference type="CDD" id="cd03364">
    <property type="entry name" value="TOPRIM_DnaG_primases"/>
    <property type="match status" value="1"/>
</dbReference>
<keyword evidence="1 12" id="KW-0240">DNA-directed RNA polymerase</keyword>
<evidence type="ECO:0000256" key="6">
    <source>
        <dbReference type="ARBA" id="ARBA00022723"/>
    </source>
</evidence>
<comment type="subunit">
    <text evidence="12">Monomer. Interacts with DnaB.</text>
</comment>
<keyword evidence="6 12" id="KW-0479">Metal-binding</keyword>
<dbReference type="InterPro" id="IPR030846">
    <property type="entry name" value="DnaG_bac"/>
</dbReference>
<dbReference type="InterPro" id="IPR013264">
    <property type="entry name" value="DNAG_N"/>
</dbReference>
<comment type="catalytic activity">
    <reaction evidence="12">
        <text>ssDNA + n NTP = ssDNA/pppN(pN)n-1 hybrid + (n-1) diphosphate.</text>
        <dbReference type="EC" id="2.7.7.101"/>
    </reaction>
</comment>
<dbReference type="Pfam" id="PF13155">
    <property type="entry name" value="Toprim_2"/>
    <property type="match status" value="1"/>
</dbReference>
<keyword evidence="9" id="KW-0460">Magnesium</keyword>
<evidence type="ECO:0000256" key="10">
    <source>
        <dbReference type="ARBA" id="ARBA00023125"/>
    </source>
</evidence>
<organism evidence="17 18">
    <name type="scientific">Humidesulfovibrio mexicanus</name>
    <dbReference type="NCBI Taxonomy" id="147047"/>
    <lineage>
        <taxon>Bacteria</taxon>
        <taxon>Pseudomonadati</taxon>
        <taxon>Thermodesulfobacteriota</taxon>
        <taxon>Desulfovibrionia</taxon>
        <taxon>Desulfovibrionales</taxon>
        <taxon>Desulfovibrionaceae</taxon>
        <taxon>Humidesulfovibrio</taxon>
    </lineage>
</organism>
<dbReference type="SMART" id="SM00400">
    <property type="entry name" value="ZnF_CHCC"/>
    <property type="match status" value="1"/>
</dbReference>
<keyword evidence="11 12" id="KW-0804">Transcription</keyword>
<evidence type="ECO:0000256" key="4">
    <source>
        <dbReference type="ARBA" id="ARBA00022695"/>
    </source>
</evidence>
<evidence type="ECO:0000256" key="1">
    <source>
        <dbReference type="ARBA" id="ARBA00022478"/>
    </source>
</evidence>
<dbReference type="Proteomes" id="UP000198324">
    <property type="component" value="Unassembled WGS sequence"/>
</dbReference>
<dbReference type="Gene3D" id="3.40.1360.10">
    <property type="match status" value="1"/>
</dbReference>
<accession>A0A239CZB6</accession>
<dbReference type="InterPro" id="IPR034151">
    <property type="entry name" value="TOPRIM_DnaG_bac"/>
</dbReference>
<keyword evidence="5 12" id="KW-0235">DNA replication</keyword>
<proteinExistence type="inferred from homology"/>
<dbReference type="Gene3D" id="3.90.980.10">
    <property type="entry name" value="DNA primase, catalytic core, N-terminal domain"/>
    <property type="match status" value="1"/>
</dbReference>
<evidence type="ECO:0000256" key="12">
    <source>
        <dbReference type="HAMAP-Rule" id="MF_00974"/>
    </source>
</evidence>
<keyword evidence="3 12" id="KW-0808">Transferase</keyword>
<keyword evidence="7 12" id="KW-0863">Zinc-finger</keyword>
<dbReference type="GO" id="GO:0008270">
    <property type="term" value="F:zinc ion binding"/>
    <property type="evidence" value="ECO:0007669"/>
    <property type="project" value="UniProtKB-UniRule"/>
</dbReference>
<dbReference type="GO" id="GO:0006269">
    <property type="term" value="P:DNA replication, synthesis of primer"/>
    <property type="evidence" value="ECO:0007669"/>
    <property type="project" value="UniProtKB-UniRule"/>
</dbReference>
<dbReference type="HAMAP" id="MF_00974">
    <property type="entry name" value="DNA_primase_DnaG"/>
    <property type="match status" value="1"/>
</dbReference>
<name>A0A239CZB6_9BACT</name>
<feature type="compositionally biased region" description="Gly residues" evidence="15">
    <location>
        <begin position="419"/>
        <end position="429"/>
    </location>
</feature>
<evidence type="ECO:0000256" key="7">
    <source>
        <dbReference type="ARBA" id="ARBA00022771"/>
    </source>
</evidence>
<comment type="cofactor">
    <cofactor evidence="12 13 14">
        <name>Zn(2+)</name>
        <dbReference type="ChEBI" id="CHEBI:29105"/>
    </cofactor>
    <text evidence="12 13 14">Binds 1 zinc ion per monomer.</text>
</comment>
<comment type="function">
    <text evidence="12 13">RNA polymerase that catalyzes the synthesis of short RNA molecules used as primers for DNA polymerase during DNA replication.</text>
</comment>
<dbReference type="GO" id="GO:1990077">
    <property type="term" value="C:primosome complex"/>
    <property type="evidence" value="ECO:0007669"/>
    <property type="project" value="UniProtKB-KW"/>
</dbReference>
<dbReference type="Gene3D" id="3.90.580.10">
    <property type="entry name" value="Zinc finger, CHC2-type domain"/>
    <property type="match status" value="1"/>
</dbReference>
<feature type="region of interest" description="Disordered" evidence="15">
    <location>
        <begin position="419"/>
        <end position="447"/>
    </location>
</feature>
<dbReference type="GO" id="GO:0003899">
    <property type="term" value="F:DNA-directed RNA polymerase activity"/>
    <property type="evidence" value="ECO:0007669"/>
    <property type="project" value="UniProtKB-UniRule"/>
</dbReference>
<dbReference type="RefSeq" id="WP_089275523.1">
    <property type="nucleotide sequence ID" value="NZ_FZOC01000010.1"/>
</dbReference>
<reference evidence="17 18" key="1">
    <citation type="submission" date="2017-06" db="EMBL/GenBank/DDBJ databases">
        <authorList>
            <person name="Kim H.J."/>
            <person name="Triplett B.A."/>
        </authorList>
    </citation>
    <scope>NUCLEOTIDE SEQUENCE [LARGE SCALE GENOMIC DNA]</scope>
    <source>
        <strain evidence="17 18">DSM 13116</strain>
    </source>
</reference>
<dbReference type="PROSITE" id="PS50880">
    <property type="entry name" value="TOPRIM"/>
    <property type="match status" value="1"/>
</dbReference>
<dbReference type="InterPro" id="IPR037068">
    <property type="entry name" value="DNA_primase_core_N_sf"/>
</dbReference>
<evidence type="ECO:0000256" key="13">
    <source>
        <dbReference type="PIRNR" id="PIRNR002811"/>
    </source>
</evidence>
<dbReference type="EMBL" id="FZOC01000010">
    <property type="protein sequence ID" value="SNS25098.1"/>
    <property type="molecule type" value="Genomic_DNA"/>
</dbReference>
<dbReference type="PANTHER" id="PTHR30313">
    <property type="entry name" value="DNA PRIMASE"/>
    <property type="match status" value="1"/>
</dbReference>
<dbReference type="SMART" id="SM00493">
    <property type="entry name" value="TOPRIM"/>
    <property type="match status" value="1"/>
</dbReference>
<dbReference type="AlphaFoldDB" id="A0A239CZB6"/>
<protein>
    <recommendedName>
        <fullName evidence="12 13">DNA primase</fullName>
        <ecNumber evidence="12">2.7.7.101</ecNumber>
    </recommendedName>
</protein>
<evidence type="ECO:0000256" key="5">
    <source>
        <dbReference type="ARBA" id="ARBA00022705"/>
    </source>
</evidence>
<comment type="domain">
    <text evidence="12">Contains an N-terminal zinc-binding domain, a central core domain that contains the primase activity, and a C-terminal DnaB-binding domain.</text>
</comment>
<dbReference type="SUPFAM" id="SSF56731">
    <property type="entry name" value="DNA primase core"/>
    <property type="match status" value="1"/>
</dbReference>
<evidence type="ECO:0000259" key="16">
    <source>
        <dbReference type="PROSITE" id="PS50880"/>
    </source>
</evidence>
<dbReference type="InterPro" id="IPR036977">
    <property type="entry name" value="DNA_primase_Znf_CHC2"/>
</dbReference>
<dbReference type="FunFam" id="3.90.580.10:FF:000001">
    <property type="entry name" value="DNA primase"/>
    <property type="match status" value="1"/>
</dbReference>
<dbReference type="GO" id="GO:0000428">
    <property type="term" value="C:DNA-directed RNA polymerase complex"/>
    <property type="evidence" value="ECO:0007669"/>
    <property type="project" value="UniProtKB-KW"/>
</dbReference>
<gene>
    <name evidence="12" type="primary">dnaG</name>
    <name evidence="17" type="ORF">SAMN04488503_0021</name>
</gene>
<sequence>MDRQVIQAIKQRINIAEMVRRYVSLRPAGGRLMGLCPFHQEKTPSFSVNEAEGFFYCFGCQAGGDVLDFYQRVNGLEFKDALEHLAQEAGIELKAFAPDPAYDERQKMKRLCHEMHEAAQEYYRRNLGLAVGDVARGYLARRGAAEEAIAAFGLGASPDDWQGLSVFLRSRGFAPQDAVMAGLLSQNERGRVYDRFRGRLIFPIQNLSGQVIAFGGRILTEGEPKYLNSSDTPIYKKGEHLYGLFQARQAMTRSKRAILTEGYMDVLSLHQFGYTDSCGVLGTALTMDQVKRLAGFCSRMELIFDGDAAGRKAALRSAEMILQYGTKCGVVLMPDGEDVDSLLQKLGQPGLDACLKNAVDGLEYCTSVVRETLSPREIVAWANGFLAHLADNSLRPFYIPRLAEGLGIAEADLRRFGAGQGRQGGGGGFAPNRSRTDAMPSPKAPAVGREERDDRYFLRFAIQYPEYVPELVKRGFERLLTTDFGRALWEKLVAAQGTDVVPTLDLEEKSFWADTRSREKPEGEALAEEWTHVCQRIAFADVRNTREQLMEDIRRASQSGDPDEVKRLMAALTDLNAPSREEE</sequence>
<keyword evidence="8 12" id="KW-0862">Zinc</keyword>
<feature type="zinc finger region" description="CHC2-type" evidence="12 14">
    <location>
        <begin position="36"/>
        <end position="60"/>
    </location>
</feature>
<dbReference type="InterPro" id="IPR006171">
    <property type="entry name" value="TOPRIM_dom"/>
</dbReference>
<dbReference type="InterPro" id="IPR002694">
    <property type="entry name" value="Znf_CHC2"/>
</dbReference>
<dbReference type="NCBIfam" id="TIGR01391">
    <property type="entry name" value="dnaG"/>
    <property type="match status" value="1"/>
</dbReference>
<dbReference type="InterPro" id="IPR006295">
    <property type="entry name" value="DNA_primase_DnaG"/>
</dbReference>
<keyword evidence="4 12" id="KW-0548">Nucleotidyltransferase</keyword>
<dbReference type="InterPro" id="IPR050219">
    <property type="entry name" value="DnaG_primase"/>
</dbReference>
<evidence type="ECO:0000256" key="2">
    <source>
        <dbReference type="ARBA" id="ARBA00022515"/>
    </source>
</evidence>
<comment type="similarity">
    <text evidence="12 13">Belongs to the DnaG primase family.</text>
</comment>
<dbReference type="PIRSF" id="PIRSF002811">
    <property type="entry name" value="DnaG"/>
    <property type="match status" value="1"/>
</dbReference>
<feature type="domain" description="Toprim" evidence="16">
    <location>
        <begin position="255"/>
        <end position="336"/>
    </location>
</feature>
<evidence type="ECO:0000313" key="18">
    <source>
        <dbReference type="Proteomes" id="UP000198324"/>
    </source>
</evidence>
<evidence type="ECO:0000256" key="9">
    <source>
        <dbReference type="ARBA" id="ARBA00022842"/>
    </source>
</evidence>
<keyword evidence="10 12" id="KW-0238">DNA-binding</keyword>
<dbReference type="PANTHER" id="PTHR30313:SF2">
    <property type="entry name" value="DNA PRIMASE"/>
    <property type="match status" value="1"/>
</dbReference>
<dbReference type="GO" id="GO:0003677">
    <property type="term" value="F:DNA binding"/>
    <property type="evidence" value="ECO:0007669"/>
    <property type="project" value="UniProtKB-KW"/>
</dbReference>
<dbReference type="EC" id="2.7.7.101" evidence="12"/>